<evidence type="ECO:0000313" key="3">
    <source>
        <dbReference type="Proteomes" id="UP000054498"/>
    </source>
</evidence>
<dbReference type="Proteomes" id="UP000054498">
    <property type="component" value="Unassembled WGS sequence"/>
</dbReference>
<accession>A0A0D2LFC3</accession>
<dbReference type="GO" id="GO:0005759">
    <property type="term" value="C:mitochondrial matrix"/>
    <property type="evidence" value="ECO:0007669"/>
    <property type="project" value="TreeGrafter"/>
</dbReference>
<dbReference type="GO" id="GO:0000963">
    <property type="term" value="P:mitochondrial RNA processing"/>
    <property type="evidence" value="ECO:0007669"/>
    <property type="project" value="TreeGrafter"/>
</dbReference>
<dbReference type="GO" id="GO:0044528">
    <property type="term" value="P:regulation of mitochondrial mRNA stability"/>
    <property type="evidence" value="ECO:0007669"/>
    <property type="project" value="TreeGrafter"/>
</dbReference>
<organism evidence="2 3">
    <name type="scientific">Monoraphidium neglectum</name>
    <dbReference type="NCBI Taxonomy" id="145388"/>
    <lineage>
        <taxon>Eukaryota</taxon>
        <taxon>Viridiplantae</taxon>
        <taxon>Chlorophyta</taxon>
        <taxon>core chlorophytes</taxon>
        <taxon>Chlorophyceae</taxon>
        <taxon>CS clade</taxon>
        <taxon>Sphaeropleales</taxon>
        <taxon>Selenastraceae</taxon>
        <taxon>Monoraphidium</taxon>
    </lineage>
</organism>
<dbReference type="GeneID" id="25735489"/>
<gene>
    <name evidence="2" type="ORF">MNEG_2611</name>
</gene>
<sequence length="369" mass="39397">MAASDQQAAVLAAALAQMMAVVQAQPVQHFWALTISASLQQLVDLEQQHGGIFNAIHIATAFTRSAHLIRDQGLPSRCFHPLMQRLWVRLQPQLGYCKTRELSNIVWACGKAAFAEAPLLDACLDQLASAAAETNAQGLANALYAASVLSPHGYSIDKQQAQQLVGALVQQRQAATPQAMSNTLWAAATMGLTLPDQQAQQLVEALVQQQQNLANTLWAAATMGLTLPDQQAQQLVATLVQQRQAATPQNLSNTLWAAATMGLTLPDQQAQQLVAALVQQRQAASPQAVSNTLWAAATMGLTLLDPQAQQLVAALVQQRQAATPQNLANTLWAAATMGLTLPDQQAQQLVAALVQQRQAATPQNLSNTL</sequence>
<evidence type="ECO:0000313" key="2">
    <source>
        <dbReference type="EMBL" id="KIZ05349.1"/>
    </source>
</evidence>
<dbReference type="InterPro" id="IPR016024">
    <property type="entry name" value="ARM-type_fold"/>
</dbReference>
<dbReference type="GO" id="GO:0003723">
    <property type="term" value="F:RNA binding"/>
    <property type="evidence" value="ECO:0007669"/>
    <property type="project" value="TreeGrafter"/>
</dbReference>
<name>A0A0D2LFC3_9CHLO</name>
<evidence type="ECO:0008006" key="4">
    <source>
        <dbReference type="Google" id="ProtNLM"/>
    </source>
</evidence>
<dbReference type="OrthoDB" id="533178at2759"/>
<dbReference type="InterPro" id="IPR050870">
    <property type="entry name" value="FAST_kinase"/>
</dbReference>
<evidence type="ECO:0000256" key="1">
    <source>
        <dbReference type="SAM" id="SignalP"/>
    </source>
</evidence>
<dbReference type="EMBL" id="KK100519">
    <property type="protein sequence ID" value="KIZ05349.1"/>
    <property type="molecule type" value="Genomic_DNA"/>
</dbReference>
<dbReference type="GO" id="GO:0035770">
    <property type="term" value="C:ribonucleoprotein granule"/>
    <property type="evidence" value="ECO:0007669"/>
    <property type="project" value="TreeGrafter"/>
</dbReference>
<dbReference type="KEGG" id="mng:MNEG_2611"/>
<proteinExistence type="predicted"/>
<dbReference type="SUPFAM" id="SSF48371">
    <property type="entry name" value="ARM repeat"/>
    <property type="match status" value="1"/>
</dbReference>
<dbReference type="AlphaFoldDB" id="A0A0D2LFC3"/>
<keyword evidence="3" id="KW-1185">Reference proteome</keyword>
<feature type="chain" id="PRO_5002246313" description="RAP domain-containing protein" evidence="1">
    <location>
        <begin position="25"/>
        <end position="369"/>
    </location>
</feature>
<dbReference type="GO" id="GO:1901259">
    <property type="term" value="P:chloroplast rRNA processing"/>
    <property type="evidence" value="ECO:0007669"/>
    <property type="project" value="TreeGrafter"/>
</dbReference>
<dbReference type="PANTHER" id="PTHR21228">
    <property type="entry name" value="FAST LEU-RICH DOMAIN-CONTAINING"/>
    <property type="match status" value="1"/>
</dbReference>
<reference evidence="2 3" key="1">
    <citation type="journal article" date="2013" name="BMC Genomics">
        <title>Reconstruction of the lipid metabolism for the microalga Monoraphidium neglectum from its genome sequence reveals characteristics suitable for biofuel production.</title>
        <authorList>
            <person name="Bogen C."/>
            <person name="Al-Dilaimi A."/>
            <person name="Albersmeier A."/>
            <person name="Wichmann J."/>
            <person name="Grundmann M."/>
            <person name="Rupp O."/>
            <person name="Lauersen K.J."/>
            <person name="Blifernez-Klassen O."/>
            <person name="Kalinowski J."/>
            <person name="Goesmann A."/>
            <person name="Mussgnug J.H."/>
            <person name="Kruse O."/>
        </authorList>
    </citation>
    <scope>NUCLEOTIDE SEQUENCE [LARGE SCALE GENOMIC DNA]</scope>
    <source>
        <strain evidence="2 3">SAG 48.87</strain>
    </source>
</reference>
<protein>
    <recommendedName>
        <fullName evidence="4">RAP domain-containing protein</fullName>
    </recommendedName>
</protein>
<feature type="signal peptide" evidence="1">
    <location>
        <begin position="1"/>
        <end position="24"/>
    </location>
</feature>
<dbReference type="RefSeq" id="XP_013904368.1">
    <property type="nucleotide sequence ID" value="XM_014048914.1"/>
</dbReference>
<keyword evidence="1" id="KW-0732">Signal</keyword>
<dbReference type="PANTHER" id="PTHR21228:SF40">
    <property type="entry name" value="LD45607P"/>
    <property type="match status" value="1"/>
</dbReference>
<dbReference type="GO" id="GO:0009507">
    <property type="term" value="C:chloroplast"/>
    <property type="evidence" value="ECO:0007669"/>
    <property type="project" value="GOC"/>
</dbReference>